<dbReference type="EMBL" id="FZOC01000004">
    <property type="protein sequence ID" value="SNR95822.1"/>
    <property type="molecule type" value="Genomic_DNA"/>
</dbReference>
<dbReference type="OrthoDB" id="5461163at2"/>
<dbReference type="SUPFAM" id="SSF47413">
    <property type="entry name" value="lambda repressor-like DNA-binding domains"/>
    <property type="match status" value="1"/>
</dbReference>
<evidence type="ECO:0000313" key="2">
    <source>
        <dbReference type="Proteomes" id="UP000198324"/>
    </source>
</evidence>
<dbReference type="Proteomes" id="UP000198324">
    <property type="component" value="Unassembled WGS sequence"/>
</dbReference>
<dbReference type="RefSeq" id="WP_089274265.1">
    <property type="nucleotide sequence ID" value="NZ_FZOC01000004.1"/>
</dbReference>
<dbReference type="InterPro" id="IPR010982">
    <property type="entry name" value="Lambda_DNA-bd_dom_sf"/>
</dbReference>
<reference evidence="1 2" key="1">
    <citation type="submission" date="2017-06" db="EMBL/GenBank/DDBJ databases">
        <authorList>
            <person name="Kim H.J."/>
            <person name="Triplett B.A."/>
        </authorList>
    </citation>
    <scope>NUCLEOTIDE SEQUENCE [LARGE SCALE GENOMIC DNA]</scope>
    <source>
        <strain evidence="1 2">DSM 13116</strain>
    </source>
</reference>
<organism evidence="1 2">
    <name type="scientific">Humidesulfovibrio mexicanus</name>
    <dbReference type="NCBI Taxonomy" id="147047"/>
    <lineage>
        <taxon>Bacteria</taxon>
        <taxon>Pseudomonadati</taxon>
        <taxon>Thermodesulfobacteriota</taxon>
        <taxon>Desulfovibrionia</taxon>
        <taxon>Desulfovibrionales</taxon>
        <taxon>Desulfovibrionaceae</taxon>
        <taxon>Humidesulfovibrio</taxon>
    </lineage>
</organism>
<sequence>MSYRMGSGRERKSWRIIEWMKEKNLSVGGIADELGVDHSLVSHTIHGRRNSRVVLAKLKAYGCPNNILSLPADLKEAA</sequence>
<dbReference type="CDD" id="cd00093">
    <property type="entry name" value="HTH_XRE"/>
    <property type="match status" value="1"/>
</dbReference>
<keyword evidence="2" id="KW-1185">Reference proteome</keyword>
<dbReference type="GO" id="GO:0003677">
    <property type="term" value="F:DNA binding"/>
    <property type="evidence" value="ECO:0007669"/>
    <property type="project" value="InterPro"/>
</dbReference>
<proteinExistence type="predicted"/>
<dbReference type="AlphaFoldDB" id="A0A239AKF6"/>
<protein>
    <submittedName>
        <fullName evidence="1">Uncharacterized protein</fullName>
    </submittedName>
</protein>
<accession>A0A239AKF6</accession>
<gene>
    <name evidence="1" type="ORF">SAMN04488503_2033</name>
</gene>
<evidence type="ECO:0000313" key="1">
    <source>
        <dbReference type="EMBL" id="SNR95822.1"/>
    </source>
</evidence>
<name>A0A239AKF6_9BACT</name>
<dbReference type="InterPro" id="IPR001387">
    <property type="entry name" value="Cro/C1-type_HTH"/>
</dbReference>